<name>A0A9P4TZB5_9PEZI</name>
<evidence type="ECO:0000259" key="1">
    <source>
        <dbReference type="Pfam" id="PF08719"/>
    </source>
</evidence>
<dbReference type="NCBIfam" id="TIGR02464">
    <property type="entry name" value="ribofla_fusion"/>
    <property type="match status" value="1"/>
</dbReference>
<dbReference type="OrthoDB" id="206452at2759"/>
<protein>
    <submittedName>
        <fullName evidence="2">DUF1768-domain-containing protein</fullName>
    </submittedName>
</protein>
<organism evidence="2 3">
    <name type="scientific">Tothia fuscella</name>
    <dbReference type="NCBI Taxonomy" id="1048955"/>
    <lineage>
        <taxon>Eukaryota</taxon>
        <taxon>Fungi</taxon>
        <taxon>Dikarya</taxon>
        <taxon>Ascomycota</taxon>
        <taxon>Pezizomycotina</taxon>
        <taxon>Dothideomycetes</taxon>
        <taxon>Pleosporomycetidae</taxon>
        <taxon>Venturiales</taxon>
        <taxon>Cylindrosympodiaceae</taxon>
        <taxon>Tothia</taxon>
    </lineage>
</organism>
<feature type="domain" description="NADAR" evidence="1">
    <location>
        <begin position="19"/>
        <end position="200"/>
    </location>
</feature>
<evidence type="ECO:0000313" key="3">
    <source>
        <dbReference type="Proteomes" id="UP000800235"/>
    </source>
</evidence>
<dbReference type="InterPro" id="IPR037238">
    <property type="entry name" value="YbiA-like_sf"/>
</dbReference>
<dbReference type="Gene3D" id="1.10.357.40">
    <property type="entry name" value="YbiA-like"/>
    <property type="match status" value="1"/>
</dbReference>
<sequence length="215" mass="24709">MRSTQPPEREGPLPVFLYMPKEKNGLFCQWYPSPFSVTKASFAYLHEHKDVNPKGKGKEKEEHHDSDLVNFTCAEQYMMYCKALFFSDSVTANRIMATSEPREQKKRGQEVKGFNDAEWDTVKFRVVVEGNMAKFTQNENLRKILVDTGNVMMYEASRRDRIWGFGFNEAEAIMLWSQGLTSDCGENLLGMALVAVRDRFNRMASEASVAKEESF</sequence>
<proteinExistence type="predicted"/>
<gene>
    <name evidence="2" type="ORF">EJ08DRAFT_585733</name>
</gene>
<accession>A0A9P4TZB5</accession>
<dbReference type="Pfam" id="PF08719">
    <property type="entry name" value="NADAR"/>
    <property type="match status" value="1"/>
</dbReference>
<keyword evidence="3" id="KW-1185">Reference proteome</keyword>
<dbReference type="AlphaFoldDB" id="A0A9P4TZB5"/>
<reference evidence="2" key="1">
    <citation type="journal article" date="2020" name="Stud. Mycol.">
        <title>101 Dothideomycetes genomes: a test case for predicting lifestyles and emergence of pathogens.</title>
        <authorList>
            <person name="Haridas S."/>
            <person name="Albert R."/>
            <person name="Binder M."/>
            <person name="Bloem J."/>
            <person name="Labutti K."/>
            <person name="Salamov A."/>
            <person name="Andreopoulos B."/>
            <person name="Baker S."/>
            <person name="Barry K."/>
            <person name="Bills G."/>
            <person name="Bluhm B."/>
            <person name="Cannon C."/>
            <person name="Castanera R."/>
            <person name="Culley D."/>
            <person name="Daum C."/>
            <person name="Ezra D."/>
            <person name="Gonzalez J."/>
            <person name="Henrissat B."/>
            <person name="Kuo A."/>
            <person name="Liang C."/>
            <person name="Lipzen A."/>
            <person name="Lutzoni F."/>
            <person name="Magnuson J."/>
            <person name="Mondo S."/>
            <person name="Nolan M."/>
            <person name="Ohm R."/>
            <person name="Pangilinan J."/>
            <person name="Park H.-J."/>
            <person name="Ramirez L."/>
            <person name="Alfaro M."/>
            <person name="Sun H."/>
            <person name="Tritt A."/>
            <person name="Yoshinaga Y."/>
            <person name="Zwiers L.-H."/>
            <person name="Turgeon B."/>
            <person name="Goodwin S."/>
            <person name="Spatafora J."/>
            <person name="Crous P."/>
            <person name="Grigoriev I."/>
        </authorList>
    </citation>
    <scope>NUCLEOTIDE SEQUENCE</scope>
    <source>
        <strain evidence="2">CBS 130266</strain>
    </source>
</reference>
<dbReference type="InterPro" id="IPR012816">
    <property type="entry name" value="NADAR"/>
</dbReference>
<dbReference type="Proteomes" id="UP000800235">
    <property type="component" value="Unassembled WGS sequence"/>
</dbReference>
<comment type="caution">
    <text evidence="2">The sequence shown here is derived from an EMBL/GenBank/DDBJ whole genome shotgun (WGS) entry which is preliminary data.</text>
</comment>
<dbReference type="EMBL" id="MU007026">
    <property type="protein sequence ID" value="KAF2432319.1"/>
    <property type="molecule type" value="Genomic_DNA"/>
</dbReference>
<evidence type="ECO:0000313" key="2">
    <source>
        <dbReference type="EMBL" id="KAF2432319.1"/>
    </source>
</evidence>
<dbReference type="SUPFAM" id="SSF143990">
    <property type="entry name" value="YbiA-like"/>
    <property type="match status" value="1"/>
</dbReference>
<dbReference type="CDD" id="cd15457">
    <property type="entry name" value="NADAR"/>
    <property type="match status" value="1"/>
</dbReference>